<dbReference type="GO" id="GO:0020037">
    <property type="term" value="F:heme binding"/>
    <property type="evidence" value="ECO:0007669"/>
    <property type="project" value="InterPro"/>
</dbReference>
<keyword evidence="1" id="KW-0732">Signal</keyword>
<proteinExistence type="predicted"/>
<feature type="signal peptide" evidence="1">
    <location>
        <begin position="1"/>
        <end position="22"/>
    </location>
</feature>
<feature type="chain" id="PRO_5021789874" evidence="1">
    <location>
        <begin position="23"/>
        <end position="947"/>
    </location>
</feature>
<dbReference type="EMBL" id="CP036525">
    <property type="protein sequence ID" value="QDT05777.1"/>
    <property type="molecule type" value="Genomic_DNA"/>
</dbReference>
<gene>
    <name evidence="5" type="ORF">K227x_41820</name>
</gene>
<evidence type="ECO:0000313" key="5">
    <source>
        <dbReference type="EMBL" id="QDT05777.1"/>
    </source>
</evidence>
<dbReference type="InterPro" id="IPR036909">
    <property type="entry name" value="Cyt_c-like_dom_sf"/>
</dbReference>
<dbReference type="AlphaFoldDB" id="A0A517NF75"/>
<evidence type="ECO:0000259" key="4">
    <source>
        <dbReference type="Pfam" id="PF07635"/>
    </source>
</evidence>
<dbReference type="InterPro" id="IPR022655">
    <property type="entry name" value="DUF1553"/>
</dbReference>
<dbReference type="Pfam" id="PF07635">
    <property type="entry name" value="PSCyt1"/>
    <property type="match status" value="1"/>
</dbReference>
<dbReference type="InterPro" id="IPR011429">
    <property type="entry name" value="Cyt_c_Planctomycete-type"/>
</dbReference>
<dbReference type="SUPFAM" id="SSF46626">
    <property type="entry name" value="Cytochrome c"/>
    <property type="match status" value="1"/>
</dbReference>
<dbReference type="InterPro" id="IPR011444">
    <property type="entry name" value="DUF1549"/>
</dbReference>
<feature type="domain" description="DUF1553" evidence="3">
    <location>
        <begin position="659"/>
        <end position="915"/>
    </location>
</feature>
<dbReference type="Pfam" id="PF07587">
    <property type="entry name" value="PSD1"/>
    <property type="match status" value="1"/>
</dbReference>
<dbReference type="PANTHER" id="PTHR35889">
    <property type="entry name" value="CYCLOINULO-OLIGOSACCHARIDE FRUCTANOTRANSFERASE-RELATED"/>
    <property type="match status" value="1"/>
</dbReference>
<accession>A0A517NF75</accession>
<evidence type="ECO:0000313" key="6">
    <source>
        <dbReference type="Proteomes" id="UP000318538"/>
    </source>
</evidence>
<feature type="domain" description="DUF1549" evidence="2">
    <location>
        <begin position="138"/>
        <end position="346"/>
    </location>
</feature>
<feature type="domain" description="Cytochrome C Planctomycete-type" evidence="4">
    <location>
        <begin position="37"/>
        <end position="89"/>
    </location>
</feature>
<evidence type="ECO:0000259" key="2">
    <source>
        <dbReference type="Pfam" id="PF07583"/>
    </source>
</evidence>
<keyword evidence="6" id="KW-1185">Reference proteome</keyword>
<dbReference type="Proteomes" id="UP000318538">
    <property type="component" value="Chromosome"/>
</dbReference>
<dbReference type="PANTHER" id="PTHR35889:SF3">
    <property type="entry name" value="F-BOX DOMAIN-CONTAINING PROTEIN"/>
    <property type="match status" value="1"/>
</dbReference>
<dbReference type="GO" id="GO:0009055">
    <property type="term" value="F:electron transfer activity"/>
    <property type="evidence" value="ECO:0007669"/>
    <property type="project" value="InterPro"/>
</dbReference>
<sequence length="947" mass="106285" precursor="true">MIFRFSMILAAVLVASTPSAFGVDFADDIRPLLNEHCVACHGGVKQAADISFIHRDAALSVIEPGEPDESTFIDRITSTDEYEVMPPPEHGHPLTKQQVKLFRDWIAEGAVWEQPWSYEGPRKSDPPSVENPDWCLTPIDAYVLARLEKEGIEPAPDAPAAQWLRRVTLDLTGIPPTPAQHDEFIAAITSDGAAAYESKVDELLRDPGFGHRWASVWLDQIRYADSRGLGLDGRREIWKYRDWVIKSLNDDMRFDDFTIKQIAGDLIPEPTINDRVATAASRLTQTNEEGGTDDEEFRIAAVMDRVSTVWQTWQGITFECVQCHSHPYDPINHEEYYKFAAFFNNSMDSDLNEEYPLVSVPLDPADEERASALDLDILRMQESIWQREYDLINGDQPGWWSIDDFTAESTGQTRVRVEQRAGHTEFATIDTLSAGTKIMIDAAVPKDQQTISALRMTFLPRDPESAKADSEWGFMLSYLDVKLVAPDSTETPVEFSRVIGDEPHPMKDPQQSLNAKNSDGFAAYSRIHYARTAAFILKEPISVPQGSRLMITLDNRAQMLGAFPLVTRRGFFEASSRPIFGKQLDTQALVRDRQQLKEWTDQRRKIPSSRTPVMAERPASLKRPTHVFIRGLFLTKGEQVQPGIPASLGTLSGDEQADRMTLAKWLVSPENPLTARVTVNRVWARIFGTGLVATEEDFGSSGERPSHPELLDHLALQFAGPQGFRIKTLVRSIVLSHTYRQSSMIREELQAGDPINRLLARGPRFRMPAEMVRDQALAASGLLADTFGGPPVYPPIPDGVWKPFSSGDRWNTAKVGDANRYRRTIYTYTKRSIPYPMMATFDAPSREFCNPRRLRSNTPLQALMTLNDATFVECAAALARRMESNGDDLDDQIRFGFLATASRPADDREMDSLRGLYRRSIQSGAKPDAAMNDVATVLLNLDEIMSK</sequence>
<name>A0A517NF75_9BACT</name>
<dbReference type="OrthoDB" id="127107at2"/>
<protein>
    <submittedName>
        <fullName evidence="5">Planctomycete cytochrome C</fullName>
    </submittedName>
</protein>
<dbReference type="Pfam" id="PF07583">
    <property type="entry name" value="PSCyt2"/>
    <property type="match status" value="1"/>
</dbReference>
<organism evidence="5 6">
    <name type="scientific">Rubripirellula lacrimiformis</name>
    <dbReference type="NCBI Taxonomy" id="1930273"/>
    <lineage>
        <taxon>Bacteria</taxon>
        <taxon>Pseudomonadati</taxon>
        <taxon>Planctomycetota</taxon>
        <taxon>Planctomycetia</taxon>
        <taxon>Pirellulales</taxon>
        <taxon>Pirellulaceae</taxon>
        <taxon>Rubripirellula</taxon>
    </lineage>
</organism>
<evidence type="ECO:0000259" key="3">
    <source>
        <dbReference type="Pfam" id="PF07587"/>
    </source>
</evidence>
<reference evidence="5 6" key="1">
    <citation type="submission" date="2019-02" db="EMBL/GenBank/DDBJ databases">
        <title>Deep-cultivation of Planctomycetes and their phenomic and genomic characterization uncovers novel biology.</title>
        <authorList>
            <person name="Wiegand S."/>
            <person name="Jogler M."/>
            <person name="Boedeker C."/>
            <person name="Pinto D."/>
            <person name="Vollmers J."/>
            <person name="Rivas-Marin E."/>
            <person name="Kohn T."/>
            <person name="Peeters S.H."/>
            <person name="Heuer A."/>
            <person name="Rast P."/>
            <person name="Oberbeckmann S."/>
            <person name="Bunk B."/>
            <person name="Jeske O."/>
            <person name="Meyerdierks A."/>
            <person name="Storesund J.E."/>
            <person name="Kallscheuer N."/>
            <person name="Luecker S."/>
            <person name="Lage O.M."/>
            <person name="Pohl T."/>
            <person name="Merkel B.J."/>
            <person name="Hornburger P."/>
            <person name="Mueller R.-W."/>
            <person name="Bruemmer F."/>
            <person name="Labrenz M."/>
            <person name="Spormann A.M."/>
            <person name="Op den Camp H."/>
            <person name="Overmann J."/>
            <person name="Amann R."/>
            <person name="Jetten M.S.M."/>
            <person name="Mascher T."/>
            <person name="Medema M.H."/>
            <person name="Devos D.P."/>
            <person name="Kaster A.-K."/>
            <person name="Ovreas L."/>
            <person name="Rohde M."/>
            <person name="Galperin M.Y."/>
            <person name="Jogler C."/>
        </authorList>
    </citation>
    <scope>NUCLEOTIDE SEQUENCE [LARGE SCALE GENOMIC DNA]</scope>
    <source>
        <strain evidence="5 6">K22_7</strain>
    </source>
</reference>
<evidence type="ECO:0000256" key="1">
    <source>
        <dbReference type="SAM" id="SignalP"/>
    </source>
</evidence>
<dbReference type="KEGG" id="rlc:K227x_41820"/>